<dbReference type="PANTHER" id="PTHR11757">
    <property type="entry name" value="PROTEASE FAMILY S9A OLIGOPEPTIDASE"/>
    <property type="match status" value="1"/>
</dbReference>
<dbReference type="InterPro" id="IPR001375">
    <property type="entry name" value="Peptidase_S9_cat"/>
</dbReference>
<gene>
    <name evidence="7" type="ORF">ACFOSS_07830</name>
</gene>
<evidence type="ECO:0000313" key="7">
    <source>
        <dbReference type="EMBL" id="MFC3913369.1"/>
    </source>
</evidence>
<organism evidence="7 8">
    <name type="scientific">Pseudaeromonas sharmana</name>
    <dbReference type="NCBI Taxonomy" id="328412"/>
    <lineage>
        <taxon>Bacteria</taxon>
        <taxon>Pseudomonadati</taxon>
        <taxon>Pseudomonadota</taxon>
        <taxon>Gammaproteobacteria</taxon>
        <taxon>Aeromonadales</taxon>
        <taxon>Aeromonadaceae</taxon>
        <taxon>Pseudaeromonas</taxon>
    </lineage>
</organism>
<protein>
    <submittedName>
        <fullName evidence="7">S9 family peptidase</fullName>
    </submittedName>
</protein>
<evidence type="ECO:0000256" key="4">
    <source>
        <dbReference type="ARBA" id="ARBA00022825"/>
    </source>
</evidence>
<dbReference type="InterPro" id="IPR023302">
    <property type="entry name" value="Pept_S9A_N"/>
</dbReference>
<feature type="domain" description="Peptidase S9A N-terminal" evidence="6">
    <location>
        <begin position="17"/>
        <end position="407"/>
    </location>
</feature>
<dbReference type="Gene3D" id="2.130.10.120">
    <property type="entry name" value="Prolyl oligopeptidase, N-terminal domain"/>
    <property type="match status" value="1"/>
</dbReference>
<dbReference type="InterPro" id="IPR029058">
    <property type="entry name" value="AB_hydrolase_fold"/>
</dbReference>
<dbReference type="InterPro" id="IPR002470">
    <property type="entry name" value="Peptidase_S9A"/>
</dbReference>
<keyword evidence="2" id="KW-0645">Protease</keyword>
<evidence type="ECO:0000259" key="5">
    <source>
        <dbReference type="Pfam" id="PF00326"/>
    </source>
</evidence>
<comment type="caution">
    <text evidence="7">The sequence shown here is derived from an EMBL/GenBank/DDBJ whole genome shotgun (WGS) entry which is preliminary data.</text>
</comment>
<reference evidence="8" key="1">
    <citation type="journal article" date="2019" name="Int. J. Syst. Evol. Microbiol.">
        <title>The Global Catalogue of Microorganisms (GCM) 10K type strain sequencing project: providing services to taxonomists for standard genome sequencing and annotation.</title>
        <authorList>
            <consortium name="The Broad Institute Genomics Platform"/>
            <consortium name="The Broad Institute Genome Sequencing Center for Infectious Disease"/>
            <person name="Wu L."/>
            <person name="Ma J."/>
        </authorList>
    </citation>
    <scope>NUCLEOTIDE SEQUENCE [LARGE SCALE GENOMIC DNA]</scope>
    <source>
        <strain evidence="8">CCUG 54939</strain>
    </source>
</reference>
<sequence>MKFPSAPVAPCRPVTLSAHGDERSDPYFWLRDDEREDPEVLAYLHAENDYTAAVMAPQKPLMRQLYREMRRRQPSEESSLPWTLRGYVYQRHYDKGAEFARYTRHPLAAPQDSVTFFDGDERAGEAEYYELAGFEISPDNRYLLVSEDWQGRREYQLQVCDLTTGQWLTDTLPRCGGDPLWDRQSQGFYYTRLHPDTLQPQQLYWHRLGQDPAADVLLFTLKDDTFYLSLDESRSGELLFINLQSTLSSEVWWLPREPDPQPGVARCFLDAVTGHEYQLDHFADHFYLRSNQEGANFALYRCHISDNRHWETLVPPSDEVLLQQFELFTAGLMLEVRVQGLTRLRQLTLSGELRHEVKFDDPAYVCWLGFNPDPGCSLVRYGYSSLTTPTSTLALDLQSGAQTLLKRQRVRGGFCSEWYQSCRLMLTARDGAQVPVSLVWRRDCFAPEANPLLVQGYGAYGLSEEPDFSAERLSLLDRGFVIALAHVRGGEELGRHWYEQGRGHHKLNTFYDFIDVTRGLLASGWGDPQRVFAYGGSAGGLLVGAVLNMAPELYCGAIAAVPFVDVLTTMQDPSLPLTTGEYDEWGNPQRADDYFYIRQYSPYDNVSHQAYPHLLVVSALHDSQVQYWEPAKWVARLRTHCSHDALLLLAMDMHTGHGGKAGRYHYLHDVALEYAFLLRLADNPGAATEKKR</sequence>
<keyword evidence="4" id="KW-0720">Serine protease</keyword>
<keyword evidence="8" id="KW-1185">Reference proteome</keyword>
<dbReference type="EMBL" id="JBHSAF010000007">
    <property type="protein sequence ID" value="MFC3913369.1"/>
    <property type="molecule type" value="Genomic_DNA"/>
</dbReference>
<dbReference type="PANTHER" id="PTHR11757:SF19">
    <property type="entry name" value="PROLYL ENDOPEPTIDASE-LIKE"/>
    <property type="match status" value="1"/>
</dbReference>
<evidence type="ECO:0000256" key="1">
    <source>
        <dbReference type="ARBA" id="ARBA00005228"/>
    </source>
</evidence>
<dbReference type="PRINTS" id="PR00862">
    <property type="entry name" value="PROLIGOPTASE"/>
</dbReference>
<accession>A0ABV8CN58</accession>
<proteinExistence type="inferred from homology"/>
<dbReference type="Proteomes" id="UP001595692">
    <property type="component" value="Unassembled WGS sequence"/>
</dbReference>
<keyword evidence="3" id="KW-0378">Hydrolase</keyword>
<evidence type="ECO:0000256" key="3">
    <source>
        <dbReference type="ARBA" id="ARBA00022801"/>
    </source>
</evidence>
<name>A0ABV8CN58_9GAMM</name>
<dbReference type="Gene3D" id="3.40.50.1820">
    <property type="entry name" value="alpha/beta hydrolase"/>
    <property type="match status" value="1"/>
</dbReference>
<dbReference type="RefSeq" id="WP_377151666.1">
    <property type="nucleotide sequence ID" value="NZ_JBHSAF010000007.1"/>
</dbReference>
<dbReference type="InterPro" id="IPR051543">
    <property type="entry name" value="Serine_Peptidase_S9A"/>
</dbReference>
<dbReference type="Pfam" id="PF02897">
    <property type="entry name" value="Peptidase_S9_N"/>
    <property type="match status" value="1"/>
</dbReference>
<evidence type="ECO:0000256" key="2">
    <source>
        <dbReference type="ARBA" id="ARBA00022670"/>
    </source>
</evidence>
<comment type="similarity">
    <text evidence="1">Belongs to the peptidase S9A family.</text>
</comment>
<evidence type="ECO:0000313" key="8">
    <source>
        <dbReference type="Proteomes" id="UP001595692"/>
    </source>
</evidence>
<evidence type="ECO:0000259" key="6">
    <source>
        <dbReference type="Pfam" id="PF02897"/>
    </source>
</evidence>
<dbReference type="SUPFAM" id="SSF53474">
    <property type="entry name" value="alpha/beta-Hydrolases"/>
    <property type="match status" value="1"/>
</dbReference>
<dbReference type="SUPFAM" id="SSF50993">
    <property type="entry name" value="Peptidase/esterase 'gauge' domain"/>
    <property type="match status" value="1"/>
</dbReference>
<dbReference type="Pfam" id="PF00326">
    <property type="entry name" value="Peptidase_S9"/>
    <property type="match status" value="1"/>
</dbReference>
<feature type="domain" description="Peptidase S9 prolyl oligopeptidase catalytic" evidence="5">
    <location>
        <begin position="467"/>
        <end position="681"/>
    </location>
</feature>